<evidence type="ECO:0000313" key="2">
    <source>
        <dbReference type="Proteomes" id="UP000191518"/>
    </source>
</evidence>
<dbReference type="AlphaFoldDB" id="A0A1V6RMJ2"/>
<dbReference type="Proteomes" id="UP000191518">
    <property type="component" value="Unassembled WGS sequence"/>
</dbReference>
<protein>
    <submittedName>
        <fullName evidence="1">Uncharacterized protein</fullName>
    </submittedName>
</protein>
<accession>A0A1V6RMJ2</accession>
<dbReference type="EMBL" id="MDYP01000038">
    <property type="protein sequence ID" value="OQE02846.1"/>
    <property type="molecule type" value="Genomic_DNA"/>
</dbReference>
<reference evidence="2" key="1">
    <citation type="journal article" date="2017" name="Nat. Microbiol.">
        <title>Global analysis of biosynthetic gene clusters reveals vast potential of secondary metabolite production in Penicillium species.</title>
        <authorList>
            <person name="Nielsen J.C."/>
            <person name="Grijseels S."/>
            <person name="Prigent S."/>
            <person name="Ji B."/>
            <person name="Dainat J."/>
            <person name="Nielsen K.F."/>
            <person name="Frisvad J.C."/>
            <person name="Workman M."/>
            <person name="Nielsen J."/>
        </authorList>
    </citation>
    <scope>NUCLEOTIDE SEQUENCE [LARGE SCALE GENOMIC DNA]</scope>
    <source>
        <strain evidence="2">IBT 29486</strain>
    </source>
</reference>
<keyword evidence="2" id="KW-1185">Reference proteome</keyword>
<organism evidence="1 2">
    <name type="scientific">Penicillium vulpinum</name>
    <dbReference type="NCBI Taxonomy" id="29845"/>
    <lineage>
        <taxon>Eukaryota</taxon>
        <taxon>Fungi</taxon>
        <taxon>Dikarya</taxon>
        <taxon>Ascomycota</taxon>
        <taxon>Pezizomycotina</taxon>
        <taxon>Eurotiomycetes</taxon>
        <taxon>Eurotiomycetidae</taxon>
        <taxon>Eurotiales</taxon>
        <taxon>Aspergillaceae</taxon>
        <taxon>Penicillium</taxon>
    </lineage>
</organism>
<comment type="caution">
    <text evidence="1">The sequence shown here is derived from an EMBL/GenBank/DDBJ whole genome shotgun (WGS) entry which is preliminary data.</text>
</comment>
<dbReference type="OrthoDB" id="4296871at2759"/>
<evidence type="ECO:0000313" key="1">
    <source>
        <dbReference type="EMBL" id="OQE02846.1"/>
    </source>
</evidence>
<name>A0A1V6RMJ2_9EURO</name>
<gene>
    <name evidence="1" type="ORF">PENVUL_c038G03512</name>
</gene>
<proteinExistence type="predicted"/>
<sequence length="154" mass="17120">MAVHTQPPDFCKHCEVAGHNVVHCHLFFQDLTNFANTVGIETGYTTQSSALMYQTSSIQKPYRVAHWGKGKKASNNASFAANFGVAGQGNGTSLNLGANLNPIEAETLARYLEHYQIHWLWCRELWAYFLMHQQPEGANSGKGEHRDEDGRSGP</sequence>